<dbReference type="AlphaFoldDB" id="A0AA96VBE3"/>
<dbReference type="PANTHER" id="PTHR39162">
    <property type="entry name" value="GLL3345 PROTEIN"/>
    <property type="match status" value="1"/>
</dbReference>
<protein>
    <recommendedName>
        <fullName evidence="3">Sporulation protein YtfJ</fullName>
    </recommendedName>
</protein>
<dbReference type="KEGG" id="mees:MmiEs2_14290"/>
<evidence type="ECO:0008006" key="3">
    <source>
        <dbReference type="Google" id="ProtNLM"/>
    </source>
</evidence>
<dbReference type="EMBL" id="CP131062">
    <property type="protein sequence ID" value="WNY29205.1"/>
    <property type="molecule type" value="Genomic_DNA"/>
</dbReference>
<reference evidence="1 2" key="1">
    <citation type="submission" date="2023-07" db="EMBL/GenBank/DDBJ databases">
        <title>Closed genome sequence of Methanimicrococcus sp. Es2.</title>
        <authorList>
            <person name="Protasov E."/>
            <person name="Platt K."/>
            <person name="Reeh H."/>
            <person name="Poehlein A."/>
            <person name="Daniel R."/>
            <person name="Brune A."/>
        </authorList>
    </citation>
    <scope>NUCLEOTIDE SEQUENCE [LARGE SCALE GENOMIC DNA]</scope>
    <source>
        <strain evidence="1 2">Es2</strain>
    </source>
</reference>
<gene>
    <name evidence="1" type="ORF">MmiEs2_14290</name>
</gene>
<organism evidence="1 2">
    <name type="scientific">Methanimicrococcus stummii</name>
    <dbReference type="NCBI Taxonomy" id="3028294"/>
    <lineage>
        <taxon>Archaea</taxon>
        <taxon>Methanobacteriati</taxon>
        <taxon>Methanobacteriota</taxon>
        <taxon>Stenosarchaea group</taxon>
        <taxon>Methanomicrobia</taxon>
        <taxon>Methanosarcinales</taxon>
        <taxon>Methanosarcinaceae</taxon>
        <taxon>Methanimicrococcus</taxon>
    </lineage>
</organism>
<dbReference type="PANTHER" id="PTHR39162:SF1">
    <property type="entry name" value="SPORULATION PROTEIN YTFJ"/>
    <property type="match status" value="1"/>
</dbReference>
<dbReference type="InterPro" id="IPR014229">
    <property type="entry name" value="Spore_YtfJ"/>
</dbReference>
<proteinExistence type="predicted"/>
<dbReference type="GeneID" id="85197895"/>
<dbReference type="RefSeq" id="WP_316559192.1">
    <property type="nucleotide sequence ID" value="NZ_CP131062.1"/>
</dbReference>
<dbReference type="Pfam" id="PF09579">
    <property type="entry name" value="Spore_YtfJ"/>
    <property type="match status" value="1"/>
</dbReference>
<keyword evidence="2" id="KW-1185">Reference proteome</keyword>
<evidence type="ECO:0000313" key="1">
    <source>
        <dbReference type="EMBL" id="WNY29205.1"/>
    </source>
</evidence>
<sequence length="142" mass="14626">MTIQEVISEVTNELEKIVSAQTVIGEPIIAGGKTLIPVTKLSVGFVSGGFEGSGKAGAGTGTDFAKTPYGGGGGAGAKVEPVAFIVIDGDKTEILTLNESSLEDEIVKFLGMVPSIIDKVKAAKKEREPKAKTIIVEDDCGC</sequence>
<dbReference type="PIRSF" id="PIRSF021377">
    <property type="entry name" value="YtfJ"/>
    <property type="match status" value="1"/>
</dbReference>
<evidence type="ECO:0000313" key="2">
    <source>
        <dbReference type="Proteomes" id="UP001302662"/>
    </source>
</evidence>
<accession>A0AA96VBE3</accession>
<name>A0AA96VBE3_9EURY</name>
<dbReference type="Proteomes" id="UP001302662">
    <property type="component" value="Chromosome"/>
</dbReference>